<reference evidence="2 3" key="2">
    <citation type="submission" date="2014-09" db="EMBL/GenBank/DDBJ databases">
        <authorList>
            <consortium name="NBRP consortium"/>
            <person name="Sawabe T."/>
            <person name="Meirelles P."/>
            <person name="Nakanishi M."/>
            <person name="Sayaka M."/>
            <person name="Hattori M."/>
            <person name="Ohkuma M."/>
        </authorList>
    </citation>
    <scope>NUCLEOTIDE SEQUENCE [LARGE SCALE GENOMIC DNA]</scope>
    <source>
        <strain evidence="3">JCM19235</strain>
    </source>
</reference>
<evidence type="ECO:0000313" key="3">
    <source>
        <dbReference type="Proteomes" id="UP000029228"/>
    </source>
</evidence>
<protein>
    <submittedName>
        <fullName evidence="2">Histidinol phosphatase</fullName>
    </submittedName>
</protein>
<proteinExistence type="predicted"/>
<dbReference type="Proteomes" id="UP000029228">
    <property type="component" value="Unassembled WGS sequence"/>
</dbReference>
<keyword evidence="3" id="KW-1185">Reference proteome</keyword>
<dbReference type="AlphaFoldDB" id="A0A090RZD2"/>
<dbReference type="STRING" id="990268.JCM19235_4103"/>
<feature type="region of interest" description="Disordered" evidence="1">
    <location>
        <begin position="1"/>
        <end position="32"/>
    </location>
</feature>
<dbReference type="EMBL" id="BBMR01000005">
    <property type="protein sequence ID" value="GAL19903.1"/>
    <property type="molecule type" value="Genomic_DNA"/>
</dbReference>
<accession>A0A090RZD2</accession>
<sequence length="292" mass="33188">MKLTSIGLRKSEVSSATASRIRKPEKLQHRPSPHTVLNPQMLQLNLHERPKLIAEVSESHKGYSQLILAGEVLRTCASELLKLRRLAELPQYTPSQANQIDVIKKTVMFWSKKQLFERYVLDSTFAPVQTDSVLVEFTIPGLDMNRERYRDEVVSLYINNRLVALAFERIEDREVLLEQFKMMFAFAQLQLRLNEQQELVIGIPDAQWRQWDGQVYVSGQGGRYAEGAPIAVNVLPIQPVLEHITQLAVNEKAPSPDRASVREGKQDVFGAIQGVKDKKRESESTDCVLLSP</sequence>
<gene>
    <name evidence="2" type="ORF">JCM19235_4103</name>
</gene>
<organism evidence="2 3">
    <name type="scientific">Vibrio maritimus</name>
    <dbReference type="NCBI Taxonomy" id="990268"/>
    <lineage>
        <taxon>Bacteria</taxon>
        <taxon>Pseudomonadati</taxon>
        <taxon>Pseudomonadota</taxon>
        <taxon>Gammaproteobacteria</taxon>
        <taxon>Vibrionales</taxon>
        <taxon>Vibrionaceae</taxon>
        <taxon>Vibrio</taxon>
    </lineage>
</organism>
<comment type="caution">
    <text evidence="2">The sequence shown here is derived from an EMBL/GenBank/DDBJ whole genome shotgun (WGS) entry which is preliminary data.</text>
</comment>
<reference evidence="2 3" key="1">
    <citation type="submission" date="2014-09" db="EMBL/GenBank/DDBJ databases">
        <title>Vibrio maritimus JCM 19235. (C45) whole genome shotgun sequence.</title>
        <authorList>
            <person name="Sawabe T."/>
            <person name="Meirelles P."/>
            <person name="Nakanishi M."/>
            <person name="Sayaka M."/>
            <person name="Hattori M."/>
            <person name="Ohkuma M."/>
        </authorList>
    </citation>
    <scope>NUCLEOTIDE SEQUENCE [LARGE SCALE GENOMIC DNA]</scope>
    <source>
        <strain evidence="3">JCM19235</strain>
    </source>
</reference>
<name>A0A090RZD2_9VIBR</name>
<evidence type="ECO:0000313" key="2">
    <source>
        <dbReference type="EMBL" id="GAL19903.1"/>
    </source>
</evidence>
<evidence type="ECO:0000256" key="1">
    <source>
        <dbReference type="SAM" id="MobiDB-lite"/>
    </source>
</evidence>